<dbReference type="InterPro" id="IPR016032">
    <property type="entry name" value="Sig_transdc_resp-reg_C-effctor"/>
</dbReference>
<dbReference type="EMBL" id="UOEK01000262">
    <property type="protein sequence ID" value="VAW03574.1"/>
    <property type="molecule type" value="Genomic_DNA"/>
</dbReference>
<sequence length="211" mass="22368">MIRIAIADDHYLLLGGLKEALNAVPDLEVIGTAGDGEEFVALVESHGPDVLLVDIEMPKLTGIQALRKLKNAPAAIVMTMHTGDDNLKRAEAAGAVGFLSKETRLPDLAAAIRAAAAGETLIGAENLDEILDRHRQPVLDAGASALTARERELLGLLASGISATDEIADAMFISQKTVKNHLASIYEKLAIADRAQAAVEAIRLGLHRRDT</sequence>
<proteinExistence type="predicted"/>
<dbReference type="SMART" id="SM00421">
    <property type="entry name" value="HTH_LUXR"/>
    <property type="match status" value="1"/>
</dbReference>
<dbReference type="CDD" id="cd06170">
    <property type="entry name" value="LuxR_C_like"/>
    <property type="match status" value="1"/>
</dbReference>
<dbReference type="AlphaFoldDB" id="A0A3B0T402"/>
<dbReference type="Gene3D" id="3.40.50.2300">
    <property type="match status" value="1"/>
</dbReference>
<dbReference type="PROSITE" id="PS50043">
    <property type="entry name" value="HTH_LUXR_2"/>
    <property type="match status" value="1"/>
</dbReference>
<dbReference type="InterPro" id="IPR011006">
    <property type="entry name" value="CheY-like_superfamily"/>
</dbReference>
<evidence type="ECO:0000259" key="4">
    <source>
        <dbReference type="PROSITE" id="PS50110"/>
    </source>
</evidence>
<dbReference type="InterPro" id="IPR039420">
    <property type="entry name" value="WalR-like"/>
</dbReference>
<reference evidence="5" key="1">
    <citation type="submission" date="2018-06" db="EMBL/GenBank/DDBJ databases">
        <authorList>
            <person name="Zhirakovskaya E."/>
        </authorList>
    </citation>
    <scope>NUCLEOTIDE SEQUENCE</scope>
</reference>
<dbReference type="InterPro" id="IPR000792">
    <property type="entry name" value="Tscrpt_reg_LuxR_C"/>
</dbReference>
<feature type="domain" description="HTH luxR-type" evidence="3">
    <location>
        <begin position="139"/>
        <end position="205"/>
    </location>
</feature>
<evidence type="ECO:0000256" key="1">
    <source>
        <dbReference type="ARBA" id="ARBA00022553"/>
    </source>
</evidence>
<organism evidence="5">
    <name type="scientific">hydrothermal vent metagenome</name>
    <dbReference type="NCBI Taxonomy" id="652676"/>
    <lineage>
        <taxon>unclassified sequences</taxon>
        <taxon>metagenomes</taxon>
        <taxon>ecological metagenomes</taxon>
    </lineage>
</organism>
<keyword evidence="1" id="KW-0597">Phosphoprotein</keyword>
<name>A0A3B0T402_9ZZZZ</name>
<evidence type="ECO:0000259" key="3">
    <source>
        <dbReference type="PROSITE" id="PS50043"/>
    </source>
</evidence>
<dbReference type="GO" id="GO:0006355">
    <property type="term" value="P:regulation of DNA-templated transcription"/>
    <property type="evidence" value="ECO:0007669"/>
    <property type="project" value="InterPro"/>
</dbReference>
<dbReference type="SUPFAM" id="SSF52172">
    <property type="entry name" value="CheY-like"/>
    <property type="match status" value="1"/>
</dbReference>
<protein>
    <recommendedName>
        <fullName evidence="6">Two-component transcriptional response regulator, LuxR family</fullName>
    </recommendedName>
</protein>
<dbReference type="PRINTS" id="PR00038">
    <property type="entry name" value="HTHLUXR"/>
</dbReference>
<dbReference type="GO" id="GO:0003677">
    <property type="term" value="F:DNA binding"/>
    <property type="evidence" value="ECO:0007669"/>
    <property type="project" value="UniProtKB-KW"/>
</dbReference>
<dbReference type="InterPro" id="IPR001789">
    <property type="entry name" value="Sig_transdc_resp-reg_receiver"/>
</dbReference>
<evidence type="ECO:0000313" key="5">
    <source>
        <dbReference type="EMBL" id="VAW03574.1"/>
    </source>
</evidence>
<dbReference type="Pfam" id="PF00072">
    <property type="entry name" value="Response_reg"/>
    <property type="match status" value="1"/>
</dbReference>
<dbReference type="GO" id="GO:0000160">
    <property type="term" value="P:phosphorelay signal transduction system"/>
    <property type="evidence" value="ECO:0007669"/>
    <property type="project" value="InterPro"/>
</dbReference>
<keyword evidence="2" id="KW-0238">DNA-binding</keyword>
<dbReference type="PANTHER" id="PTHR43214">
    <property type="entry name" value="TWO-COMPONENT RESPONSE REGULATOR"/>
    <property type="match status" value="1"/>
</dbReference>
<gene>
    <name evidence="5" type="ORF">MNBD_ACTINO02-2594</name>
</gene>
<dbReference type="SUPFAM" id="SSF46894">
    <property type="entry name" value="C-terminal effector domain of the bipartite response regulators"/>
    <property type="match status" value="1"/>
</dbReference>
<accession>A0A3B0T402</accession>
<dbReference type="CDD" id="cd17535">
    <property type="entry name" value="REC_NarL-like"/>
    <property type="match status" value="1"/>
</dbReference>
<evidence type="ECO:0000256" key="2">
    <source>
        <dbReference type="ARBA" id="ARBA00023125"/>
    </source>
</evidence>
<dbReference type="InterPro" id="IPR058245">
    <property type="entry name" value="NreC/VraR/RcsB-like_REC"/>
</dbReference>
<evidence type="ECO:0008006" key="6">
    <source>
        <dbReference type="Google" id="ProtNLM"/>
    </source>
</evidence>
<feature type="domain" description="Response regulatory" evidence="4">
    <location>
        <begin position="3"/>
        <end position="116"/>
    </location>
</feature>
<dbReference type="PROSITE" id="PS50110">
    <property type="entry name" value="RESPONSE_REGULATORY"/>
    <property type="match status" value="1"/>
</dbReference>
<dbReference type="SMART" id="SM00448">
    <property type="entry name" value="REC"/>
    <property type="match status" value="1"/>
</dbReference>
<dbReference type="Pfam" id="PF00196">
    <property type="entry name" value="GerE"/>
    <property type="match status" value="1"/>
</dbReference>